<gene>
    <name evidence="1" type="ORF">C1I91_04410</name>
</gene>
<organism evidence="1 2">
    <name type="scientific">Clostridium manihotivorum</name>
    <dbReference type="NCBI Taxonomy" id="2320868"/>
    <lineage>
        <taxon>Bacteria</taxon>
        <taxon>Bacillati</taxon>
        <taxon>Bacillota</taxon>
        <taxon>Clostridia</taxon>
        <taxon>Eubacteriales</taxon>
        <taxon>Clostridiaceae</taxon>
        <taxon>Clostridium</taxon>
    </lineage>
</organism>
<reference evidence="1 2" key="1">
    <citation type="submission" date="2018-01" db="EMBL/GenBank/DDBJ databases">
        <title>Genome Sequencing and Assembly of Anaerobacter polyendosporus strain CT4.</title>
        <authorList>
            <person name="Tachaapaikoon C."/>
            <person name="Sutheeworapong S."/>
            <person name="Jenjaroenpun P."/>
            <person name="Wongsurawat T."/>
            <person name="Nookeaw I."/>
            <person name="Cheawchanlertfa P."/>
            <person name="Kosugi A."/>
            <person name="Cheevadhanarak S."/>
            <person name="Ratanakhanokchai K."/>
        </authorList>
    </citation>
    <scope>NUCLEOTIDE SEQUENCE [LARGE SCALE GENOMIC DNA]</scope>
    <source>
        <strain evidence="1 2">CT4</strain>
    </source>
</reference>
<evidence type="ECO:0000313" key="2">
    <source>
        <dbReference type="Proteomes" id="UP000286268"/>
    </source>
</evidence>
<proteinExistence type="predicted"/>
<sequence length="132" mass="15861">MNFIEFYKVLSTVIFMNDGRRHEIENRIDQIVDTVEKYTRTERHLEQNLDIISDDQLEHTEKIQNARKREIDTLKDKIVYGDNYKEDEEQNIIDNMINSAGYIKNNGDNMPKENLKNLLEKQENRKDHLETF</sequence>
<protein>
    <submittedName>
        <fullName evidence="1">Uncharacterized protein</fullName>
    </submittedName>
</protein>
<dbReference type="AlphaFoldDB" id="A0A3R5X042"/>
<dbReference type="KEGG" id="cmah:C1I91_04410"/>
<evidence type="ECO:0000313" key="1">
    <source>
        <dbReference type="EMBL" id="QAA30963.1"/>
    </source>
</evidence>
<dbReference type="EMBL" id="CP025746">
    <property type="protein sequence ID" value="QAA30963.1"/>
    <property type="molecule type" value="Genomic_DNA"/>
</dbReference>
<name>A0A3R5X042_9CLOT</name>
<keyword evidence="2" id="KW-1185">Reference proteome</keyword>
<accession>A0A3R5X042</accession>
<dbReference type="Proteomes" id="UP000286268">
    <property type="component" value="Chromosome"/>
</dbReference>